<feature type="region of interest" description="Disordered" evidence="1">
    <location>
        <begin position="13"/>
        <end position="42"/>
    </location>
</feature>
<dbReference type="SUPFAM" id="SSF57756">
    <property type="entry name" value="Retrovirus zinc finger-like domains"/>
    <property type="match status" value="1"/>
</dbReference>
<reference evidence="2" key="1">
    <citation type="submission" date="2020-11" db="EMBL/GenBank/DDBJ databases">
        <authorList>
            <person name="Tran Van P."/>
        </authorList>
    </citation>
    <scope>NUCLEOTIDE SEQUENCE</scope>
</reference>
<dbReference type="EMBL" id="OA565609">
    <property type="protein sequence ID" value="CAD7197366.1"/>
    <property type="molecule type" value="Genomic_DNA"/>
</dbReference>
<proteinExistence type="predicted"/>
<accession>A0A7R8Z5Y7</accession>
<name>A0A7R8Z5Y7_TIMDO</name>
<dbReference type="GO" id="GO:0003676">
    <property type="term" value="F:nucleic acid binding"/>
    <property type="evidence" value="ECO:0007669"/>
    <property type="project" value="InterPro"/>
</dbReference>
<protein>
    <submittedName>
        <fullName evidence="2">Uncharacterized protein</fullName>
    </submittedName>
</protein>
<gene>
    <name evidence="2" type="ORF">TDIB3V08_LOCUS3676</name>
</gene>
<organism evidence="2">
    <name type="scientific">Timema douglasi</name>
    <name type="common">Walking stick</name>
    <dbReference type="NCBI Taxonomy" id="61478"/>
    <lineage>
        <taxon>Eukaryota</taxon>
        <taxon>Metazoa</taxon>
        <taxon>Ecdysozoa</taxon>
        <taxon>Arthropoda</taxon>
        <taxon>Hexapoda</taxon>
        <taxon>Insecta</taxon>
        <taxon>Pterygota</taxon>
        <taxon>Neoptera</taxon>
        <taxon>Polyneoptera</taxon>
        <taxon>Phasmatodea</taxon>
        <taxon>Timematodea</taxon>
        <taxon>Timematoidea</taxon>
        <taxon>Timematidae</taxon>
        <taxon>Timema</taxon>
    </lineage>
</organism>
<feature type="compositionally biased region" description="Polar residues" evidence="1">
    <location>
        <begin position="239"/>
        <end position="256"/>
    </location>
</feature>
<dbReference type="AlphaFoldDB" id="A0A7R8Z5Y7"/>
<dbReference type="GO" id="GO:0008270">
    <property type="term" value="F:zinc ion binding"/>
    <property type="evidence" value="ECO:0007669"/>
    <property type="project" value="InterPro"/>
</dbReference>
<evidence type="ECO:0000256" key="1">
    <source>
        <dbReference type="SAM" id="MobiDB-lite"/>
    </source>
</evidence>
<dbReference type="InterPro" id="IPR036875">
    <property type="entry name" value="Znf_CCHC_sf"/>
</dbReference>
<evidence type="ECO:0000313" key="2">
    <source>
        <dbReference type="EMBL" id="CAD7197366.1"/>
    </source>
</evidence>
<feature type="region of interest" description="Disordered" evidence="1">
    <location>
        <begin position="236"/>
        <end position="256"/>
    </location>
</feature>
<sequence>MESKHKSRLVENPFVHGGCSSRPGGDSARRTEKFQRSGRSHSAPGSYDLLMERFLELLSLRYHHMVSFQQWGAGPGLVLVALVYPSTQIAVPACAVLSENIAACLSGILFMRLCYLHYLMCPCCIPTMSRLRKTYALFDHKLYSKVCFDPPYKVVFDVALHISNTIPERSAMLFSLLPLLPTCGCDPRFVSYTSILSPICWCCEAAAQHQRVMRPTSAKPVGYQDQEAGPMEVHRLSRNHQSQQRGANNQQRFSPNQQKDQRCYRCDKEHLTSECPWANAICRFCKKLGHIERA</sequence>
<dbReference type="Gene3D" id="4.10.60.10">
    <property type="entry name" value="Zinc finger, CCHC-type"/>
    <property type="match status" value="1"/>
</dbReference>